<dbReference type="Proteomes" id="UP000011115">
    <property type="component" value="Unassembled WGS sequence"/>
</dbReference>
<feature type="region of interest" description="Disordered" evidence="1">
    <location>
        <begin position="90"/>
        <end position="111"/>
    </location>
</feature>
<accession>M1CWP5</accession>
<dbReference type="OMA" id="TEFEFGH"/>
<reference evidence="2" key="2">
    <citation type="submission" date="2015-06" db="UniProtKB">
        <authorList>
            <consortium name="EnsemblPlants"/>
        </authorList>
    </citation>
    <scope>IDENTIFICATION</scope>
    <source>
        <strain evidence="2">DM1-3 516 R44</strain>
    </source>
</reference>
<keyword evidence="3" id="KW-1185">Reference proteome</keyword>
<dbReference type="PaxDb" id="4113-PGSC0003DMT400076404"/>
<evidence type="ECO:0000313" key="2">
    <source>
        <dbReference type="EnsemblPlants" id="PGSC0003DMT400076404"/>
    </source>
</evidence>
<organism evidence="2 3">
    <name type="scientific">Solanum tuberosum</name>
    <name type="common">Potato</name>
    <dbReference type="NCBI Taxonomy" id="4113"/>
    <lineage>
        <taxon>Eukaryota</taxon>
        <taxon>Viridiplantae</taxon>
        <taxon>Streptophyta</taxon>
        <taxon>Embryophyta</taxon>
        <taxon>Tracheophyta</taxon>
        <taxon>Spermatophyta</taxon>
        <taxon>Magnoliopsida</taxon>
        <taxon>eudicotyledons</taxon>
        <taxon>Gunneridae</taxon>
        <taxon>Pentapetalae</taxon>
        <taxon>asterids</taxon>
        <taxon>lamiids</taxon>
        <taxon>Solanales</taxon>
        <taxon>Solanaceae</taxon>
        <taxon>Solanoideae</taxon>
        <taxon>Solaneae</taxon>
        <taxon>Solanum</taxon>
    </lineage>
</organism>
<dbReference type="EnsemblPlants" id="PGSC0003DMT400076404">
    <property type="protein sequence ID" value="PGSC0003DMT400076404"/>
    <property type="gene ID" value="PGSC0003DMG400029711"/>
</dbReference>
<reference evidence="3" key="1">
    <citation type="journal article" date="2011" name="Nature">
        <title>Genome sequence and analysis of the tuber crop potato.</title>
        <authorList>
            <consortium name="The Potato Genome Sequencing Consortium"/>
        </authorList>
    </citation>
    <scope>NUCLEOTIDE SEQUENCE [LARGE SCALE GENOMIC DNA]</scope>
    <source>
        <strain evidence="3">cv. DM1-3 516 R44</strain>
    </source>
</reference>
<dbReference type="InParanoid" id="M1CWP5"/>
<protein>
    <submittedName>
        <fullName evidence="2">Uncharacterized protein</fullName>
    </submittedName>
</protein>
<dbReference type="Gramene" id="PGSC0003DMT400076404">
    <property type="protein sequence ID" value="PGSC0003DMT400076404"/>
    <property type="gene ID" value="PGSC0003DMG400029711"/>
</dbReference>
<dbReference type="AlphaFoldDB" id="M1CWP5"/>
<name>M1CWP5_SOLTU</name>
<dbReference type="HOGENOM" id="CLU_1828692_0_0_1"/>
<evidence type="ECO:0000313" key="3">
    <source>
        <dbReference type="Proteomes" id="UP000011115"/>
    </source>
</evidence>
<sequence>MTKKTSPIHRRDSVSGDSLSFAGLVCMQDVCVVQSHSNIPSSKKETEFEFDHHVTHNITTVDQNSNNCPADILFYKGQLLPQAIQLPQQNQALKQSDSEKDFPTVRNNNKKATAGESFGQKILRLASPCRDCHATATIPSTKPQAFIG</sequence>
<evidence type="ECO:0000256" key="1">
    <source>
        <dbReference type="SAM" id="MobiDB-lite"/>
    </source>
</evidence>
<proteinExistence type="predicted"/>